<dbReference type="Gene3D" id="1.20.140.10">
    <property type="entry name" value="Butyryl-CoA Dehydrogenase, subunit A, domain 3"/>
    <property type="match status" value="1"/>
</dbReference>
<dbReference type="Gene3D" id="1.10.540.10">
    <property type="entry name" value="Acyl-CoA dehydrogenase/oxidase, N-terminal domain"/>
    <property type="match status" value="1"/>
</dbReference>
<dbReference type="EC" id="1.3.8.11" evidence="7"/>
<comment type="catalytic activity">
    <reaction evidence="6">
        <text>3-sulfinopropanoyl-CoA + H2O = propanoyl-CoA + sulfite + H(+)</text>
        <dbReference type="Rhea" id="RHEA:41624"/>
        <dbReference type="ChEBI" id="CHEBI:15377"/>
        <dbReference type="ChEBI" id="CHEBI:15378"/>
        <dbReference type="ChEBI" id="CHEBI:17359"/>
        <dbReference type="ChEBI" id="CHEBI:57392"/>
        <dbReference type="ChEBI" id="CHEBI:78349"/>
        <dbReference type="EC" id="3.13.1.4"/>
    </reaction>
    <physiologicalReaction direction="left-to-right" evidence="6">
        <dbReference type="Rhea" id="RHEA:41625"/>
    </physiologicalReaction>
</comment>
<dbReference type="Proteomes" id="UP000198634">
    <property type="component" value="Unassembled WGS sequence"/>
</dbReference>
<name>A0A1H9DP80_9RHOB</name>
<dbReference type="InterPro" id="IPR036250">
    <property type="entry name" value="AcylCo_DH-like_C"/>
</dbReference>
<dbReference type="OrthoDB" id="9775090at2"/>
<dbReference type="RefSeq" id="WP_090269312.1">
    <property type="nucleotide sequence ID" value="NZ_FOEP01000004.1"/>
</dbReference>
<dbReference type="GO" id="GO:0003995">
    <property type="term" value="F:acyl-CoA dehydrogenase activity"/>
    <property type="evidence" value="ECO:0007669"/>
    <property type="project" value="InterPro"/>
</dbReference>
<keyword evidence="3 12" id="KW-0285">Flavoprotein</keyword>
<dbReference type="AlphaFoldDB" id="A0A1H9DP80"/>
<gene>
    <name evidence="16" type="ORF">SAMN04488092_104232</name>
</gene>
<evidence type="ECO:0000256" key="11">
    <source>
        <dbReference type="ARBA" id="ARBA00075603"/>
    </source>
</evidence>
<evidence type="ECO:0000256" key="7">
    <source>
        <dbReference type="ARBA" id="ARBA00066361"/>
    </source>
</evidence>
<feature type="domain" description="Acyl-CoA dehydrogenase/oxidase N-terminal" evidence="15">
    <location>
        <begin position="5"/>
        <end position="116"/>
    </location>
</feature>
<dbReference type="FunFam" id="1.10.540.10:FF:000002">
    <property type="entry name" value="Acyl-CoA dehydrogenase FadE19"/>
    <property type="match status" value="1"/>
</dbReference>
<protein>
    <recommendedName>
        <fullName evidence="10">3-sulfinopropanoyl-CoA desulfinase</fullName>
        <ecNumber evidence="7">1.3.8.11</ecNumber>
        <ecNumber evidence="8">3.13.1.4</ecNumber>
    </recommendedName>
    <alternativeName>
        <fullName evidence="11">3-sulfinopropionyl coenzyme A desulfinase</fullName>
    </alternativeName>
    <alternativeName>
        <fullName evidence="9">Cyclohexane-1-carbonyl-CoA dehydrogenase</fullName>
    </alternativeName>
</protein>
<feature type="domain" description="Acyl-CoA dehydrogenase/oxidase C-terminal" evidence="13">
    <location>
        <begin position="228"/>
        <end position="376"/>
    </location>
</feature>
<evidence type="ECO:0000256" key="4">
    <source>
        <dbReference type="ARBA" id="ARBA00022827"/>
    </source>
</evidence>
<evidence type="ECO:0000256" key="6">
    <source>
        <dbReference type="ARBA" id="ARBA00052938"/>
    </source>
</evidence>
<dbReference type="FunFam" id="1.20.140.10:FF:000004">
    <property type="entry name" value="Acyl-CoA dehydrogenase FadE25"/>
    <property type="match status" value="1"/>
</dbReference>
<dbReference type="EMBL" id="FOEP01000004">
    <property type="protein sequence ID" value="SEQ15285.1"/>
    <property type="molecule type" value="Genomic_DNA"/>
</dbReference>
<dbReference type="Pfam" id="PF02771">
    <property type="entry name" value="Acyl-CoA_dh_N"/>
    <property type="match status" value="1"/>
</dbReference>
<dbReference type="InterPro" id="IPR006089">
    <property type="entry name" value="Acyl-CoA_DH_CS"/>
</dbReference>
<dbReference type="SUPFAM" id="SSF56645">
    <property type="entry name" value="Acyl-CoA dehydrogenase NM domain-like"/>
    <property type="match status" value="1"/>
</dbReference>
<dbReference type="GO" id="GO:0050660">
    <property type="term" value="F:flavin adenine dinucleotide binding"/>
    <property type="evidence" value="ECO:0007669"/>
    <property type="project" value="InterPro"/>
</dbReference>
<evidence type="ECO:0000259" key="15">
    <source>
        <dbReference type="Pfam" id="PF02771"/>
    </source>
</evidence>
<dbReference type="InterPro" id="IPR046373">
    <property type="entry name" value="Acyl-CoA_Oxase/DH_mid-dom_sf"/>
</dbReference>
<evidence type="ECO:0000256" key="8">
    <source>
        <dbReference type="ARBA" id="ARBA00066461"/>
    </source>
</evidence>
<dbReference type="InterPro" id="IPR009100">
    <property type="entry name" value="AcylCoA_DH/oxidase_NM_dom_sf"/>
</dbReference>
<reference evidence="16 17" key="1">
    <citation type="submission" date="2016-10" db="EMBL/GenBank/DDBJ databases">
        <authorList>
            <person name="de Groot N.N."/>
        </authorList>
    </citation>
    <scope>NUCLEOTIDE SEQUENCE [LARGE SCALE GENOMIC DNA]</scope>
    <source>
        <strain evidence="16 17">DSM 22007</strain>
    </source>
</reference>
<comment type="cofactor">
    <cofactor evidence="1 12">
        <name>FAD</name>
        <dbReference type="ChEBI" id="CHEBI:57692"/>
    </cofactor>
</comment>
<dbReference type="PANTHER" id="PTHR43884:SF12">
    <property type="entry name" value="ISOVALERYL-COA DEHYDROGENASE, MITOCHONDRIAL-RELATED"/>
    <property type="match status" value="1"/>
</dbReference>
<evidence type="ECO:0000256" key="12">
    <source>
        <dbReference type="RuleBase" id="RU362125"/>
    </source>
</evidence>
<keyword evidence="5 12" id="KW-0560">Oxidoreductase</keyword>
<comment type="similarity">
    <text evidence="2 12">Belongs to the acyl-CoA dehydrogenase family.</text>
</comment>
<dbReference type="InterPro" id="IPR006091">
    <property type="entry name" value="Acyl-CoA_Oxase/DH_mid-dom"/>
</dbReference>
<sequence>MTILTEEQQLIQDMARGFARDILAPGAAERDKTKTIAPEILAQMGELGFLGMTVPEDLGGVGADYVSYALALIEVAAGDGAISTVMSVHNAPFNAILQRYGSTKQQQEVLRPATAGAFIGGFALTEGHAGSDASAIRTRARRDGDDYVIDGEKAFITSGQIAEWVVVFARMEGAEGKSGITAFLVSTDTPGYHVTSVEEKLGQRCSDTCALRFEGLRVPAHMRIGKEGEGYRIALSSLETGRIGIAAQSVGMARAALDLAVAYAQERTSFGQPLMAHQAVGFRLADARTQLEAAKQLVLNAARMKDAGMPCLTEAAMAKLFASEAAERIISAALQTFGGYGYMQDFAVERIYRDARVCQIYEGTSDIQKLIITRAMAN</sequence>
<accession>A0A1H9DP80</accession>
<evidence type="ECO:0000256" key="1">
    <source>
        <dbReference type="ARBA" id="ARBA00001974"/>
    </source>
</evidence>
<keyword evidence="17" id="KW-1185">Reference proteome</keyword>
<evidence type="ECO:0000256" key="5">
    <source>
        <dbReference type="ARBA" id="ARBA00023002"/>
    </source>
</evidence>
<dbReference type="Pfam" id="PF00441">
    <property type="entry name" value="Acyl-CoA_dh_1"/>
    <property type="match status" value="1"/>
</dbReference>
<evidence type="ECO:0000313" key="16">
    <source>
        <dbReference type="EMBL" id="SEQ15285.1"/>
    </source>
</evidence>
<dbReference type="SUPFAM" id="SSF47203">
    <property type="entry name" value="Acyl-CoA dehydrogenase C-terminal domain-like"/>
    <property type="match status" value="1"/>
</dbReference>
<organism evidence="16 17">
    <name type="scientific">Thalassovita taeanensis</name>
    <dbReference type="NCBI Taxonomy" id="657014"/>
    <lineage>
        <taxon>Bacteria</taxon>
        <taxon>Pseudomonadati</taxon>
        <taxon>Pseudomonadota</taxon>
        <taxon>Alphaproteobacteria</taxon>
        <taxon>Rhodobacterales</taxon>
        <taxon>Roseobacteraceae</taxon>
        <taxon>Thalassovita</taxon>
    </lineage>
</organism>
<proteinExistence type="inferred from homology"/>
<evidence type="ECO:0000256" key="2">
    <source>
        <dbReference type="ARBA" id="ARBA00009347"/>
    </source>
</evidence>
<dbReference type="InterPro" id="IPR013786">
    <property type="entry name" value="AcylCoA_DH/ox_N"/>
</dbReference>
<dbReference type="Pfam" id="PF02770">
    <property type="entry name" value="Acyl-CoA_dh_M"/>
    <property type="match status" value="1"/>
</dbReference>
<dbReference type="STRING" id="657014.SAMN04488092_104232"/>
<evidence type="ECO:0000313" key="17">
    <source>
        <dbReference type="Proteomes" id="UP000198634"/>
    </source>
</evidence>
<dbReference type="EC" id="3.13.1.4" evidence="8"/>
<feature type="domain" description="Acyl-CoA oxidase/dehydrogenase middle" evidence="14">
    <location>
        <begin position="121"/>
        <end position="214"/>
    </location>
</feature>
<dbReference type="Gene3D" id="2.40.110.10">
    <property type="entry name" value="Butyryl-CoA Dehydrogenase, subunit A, domain 2"/>
    <property type="match status" value="1"/>
</dbReference>
<dbReference type="PANTHER" id="PTHR43884">
    <property type="entry name" value="ACYL-COA DEHYDROGENASE"/>
    <property type="match status" value="1"/>
</dbReference>
<evidence type="ECO:0000256" key="10">
    <source>
        <dbReference type="ARBA" id="ARBA00068311"/>
    </source>
</evidence>
<dbReference type="PROSITE" id="PS00072">
    <property type="entry name" value="ACYL_COA_DH_1"/>
    <property type="match status" value="1"/>
</dbReference>
<dbReference type="InterPro" id="IPR009075">
    <property type="entry name" value="AcylCo_DH/oxidase_C"/>
</dbReference>
<keyword evidence="4 12" id="KW-0274">FAD</keyword>
<dbReference type="PROSITE" id="PS00073">
    <property type="entry name" value="ACYL_COA_DH_2"/>
    <property type="match status" value="1"/>
</dbReference>
<evidence type="ECO:0000256" key="9">
    <source>
        <dbReference type="ARBA" id="ARBA00067292"/>
    </source>
</evidence>
<evidence type="ECO:0000256" key="3">
    <source>
        <dbReference type="ARBA" id="ARBA00022630"/>
    </source>
</evidence>
<dbReference type="InterPro" id="IPR037069">
    <property type="entry name" value="AcylCoA_DH/ox_N_sf"/>
</dbReference>
<evidence type="ECO:0000259" key="14">
    <source>
        <dbReference type="Pfam" id="PF02770"/>
    </source>
</evidence>
<dbReference type="FunFam" id="2.40.110.10:FF:000009">
    <property type="entry name" value="Acyl-CoA dehydrogenase"/>
    <property type="match status" value="1"/>
</dbReference>
<dbReference type="PIRSF" id="PIRSF016578">
    <property type="entry name" value="HsaA"/>
    <property type="match status" value="1"/>
</dbReference>
<evidence type="ECO:0000259" key="13">
    <source>
        <dbReference type="Pfam" id="PF00441"/>
    </source>
</evidence>